<dbReference type="InterPro" id="IPR013783">
    <property type="entry name" value="Ig-like_fold"/>
</dbReference>
<gene>
    <name evidence="3" type="ORF">HTSR_0239</name>
</gene>
<dbReference type="Gene3D" id="2.60.40.10">
    <property type="entry name" value="Immunoglobulins"/>
    <property type="match status" value="1"/>
</dbReference>
<feature type="compositionally biased region" description="Low complexity" evidence="1">
    <location>
        <begin position="1345"/>
        <end position="1358"/>
    </location>
</feature>
<keyword evidence="2" id="KW-0472">Membrane</keyword>
<evidence type="ECO:0000256" key="1">
    <source>
        <dbReference type="SAM" id="MobiDB-lite"/>
    </source>
</evidence>
<accession>A0A1D8S281</accession>
<keyword evidence="2" id="KW-0812">Transmembrane</keyword>
<dbReference type="NCBIfam" id="NF045517">
    <property type="entry name" value="halo_surf_dom"/>
    <property type="match status" value="1"/>
</dbReference>
<feature type="region of interest" description="Disordered" evidence="1">
    <location>
        <begin position="1103"/>
        <end position="1153"/>
    </location>
</feature>
<sequence>MTSKISSRKVLIIILLIVISSWGLPGATAMKFDGSTTQTISENGSPNEGGGLYIEITSEDELLRPPDETVKRVQPLNGTTQYRYLNDGINDGNDSAGYQVGDDIVKLEYISETTDPIRNDNVYTIPKNHLYIKNTPTNGDSARFESGDDIYSYSILEGEPALANESINYKAPRENIRYLNNSTTEKFSGDCTIIESSNTELDVGDEVKSKGSCFDAMALNESDLRYWEDDDFSPGYTASSNGEYGEPIYRSGDNTVDPDADERFTKATVYTGADGNVSTLDLGLGTKTLVESTDEDTGAELENLSSTPTVNEVDPDGSNIGSFDKEDIFVIDLSNDNYYDSNRDILINGEIPNGTKYDQADVEGTWKAGRTYTNKNLVIFDTNNDGDKSNNLLFSADGLKIGSQATYLETEGSIRYFDTTPENTKFERGRDGLYVDIGNDGVTADQNVDLRLAHLKTTYGRNSTVKSRDLDSNLTISDFGGEHRVLDGNENGEPTPGEAIVRSNDEKLGPNDEIIVNGTNDVLSPMAMSNSNFVLIQGEDNYHTGTPVIRLESRYNELSKGYTTNNISYDETTTLNSFTSGTESLVVHQSADGDLSNESQMLWLNRTKLSVQKSLTADQKLELRNFSNSLGALIKEDGIRPSSGIYREHDQDIAGTNTYGDQLQTITVENTGSLDPTYIDQITLQTDGTEVAAASSPTANDTWVLQPTGADATIDPSGTTVTLQTTLSEDAPGGETVSLRVPEPVDADGDGAYDPGDAGLFFEQDAPTGGFGPGPTLTVESESDSSSEPTTTGPSPIDLSVTPPASNLSANATALPVEVSGNATDRSVQATLQYAANNSTVASQTGSLDRNGEIEFNFEPTPGRYRVRVEALESDGVARSAAILVEEPPSATLEALDHAITRGERVPVNLTLERSDTATISLRGPDGGRLERATVTMSNTTAKFAVDSDGTGAENRTAAVALESTDTRRAGLTWLTTVADNETEPDRSTTDESGPGNASGRPPAHAASGAGNGSQKAPLEAGNYTISVATGGTIQDRDTIQVGANWTAAIEPMVAPRGARITSAEDVAKNASRREKIATGDRLVIAVDTAGLGSYARNITPGRAVGHANANGPPGRGGGPIGRNKTSKSSANGTPPAFVSVGPKSGETQSDDPVAGLRRVEAPNSDRFFVVADPNASDRVTPGTALETAVVLTENTPFVPNRTNETEQERRRAAVEVVEARAELGRATENETLDLPTNATVPINGSTTVAPGTTATVHIEGTERNFSVERETTVQENGTYETTANLSEYDSGTNYTVTVTANDEQISEVYTGQFTGTESTTFAAAGGGGGGSAAEPRHRSTPAETTTPPTDSVTSPLSDLPGEPVDRVVEAVPEPLQIGQSALLILAFGTLALLMIGVGLKRLIRP</sequence>
<evidence type="ECO:0000256" key="2">
    <source>
        <dbReference type="SAM" id="Phobius"/>
    </source>
</evidence>
<feature type="region of interest" description="Disordered" evidence="1">
    <location>
        <begin position="727"/>
        <end position="805"/>
    </location>
</feature>
<feature type="region of interest" description="Disordered" evidence="1">
    <location>
        <begin position="487"/>
        <end position="506"/>
    </location>
</feature>
<dbReference type="KEGG" id="halh:HTSR_0239"/>
<organism evidence="3 4">
    <name type="scientific">Halodesulfurarchaeum formicicum</name>
    <dbReference type="NCBI Taxonomy" id="1873524"/>
    <lineage>
        <taxon>Archaea</taxon>
        <taxon>Methanobacteriati</taxon>
        <taxon>Methanobacteriota</taxon>
        <taxon>Stenosarchaea group</taxon>
        <taxon>Halobacteria</taxon>
        <taxon>Halobacteriales</taxon>
        <taxon>Halobacteriaceae</taxon>
        <taxon>Halodesulfurarchaeum</taxon>
    </lineage>
</organism>
<feature type="region of interest" description="Disordered" evidence="1">
    <location>
        <begin position="1325"/>
        <end position="1361"/>
    </location>
</feature>
<keyword evidence="2" id="KW-1133">Transmembrane helix</keyword>
<name>A0A1D8S281_9EURY</name>
<dbReference type="EMBL" id="CP016070">
    <property type="protein sequence ID" value="AOW79441.1"/>
    <property type="molecule type" value="Genomic_DNA"/>
</dbReference>
<feature type="transmembrane region" description="Helical" evidence="2">
    <location>
        <begin position="1382"/>
        <end position="1400"/>
    </location>
</feature>
<evidence type="ECO:0000313" key="4">
    <source>
        <dbReference type="Proteomes" id="UP000185608"/>
    </source>
</evidence>
<proteinExistence type="predicted"/>
<dbReference type="PATRIC" id="fig|1855411.3.peg.234"/>
<feature type="region of interest" description="Disordered" evidence="1">
    <location>
        <begin position="975"/>
        <end position="1018"/>
    </location>
</feature>
<reference evidence="3 4" key="1">
    <citation type="submission" date="2016-06" db="EMBL/GenBank/DDBJ databases">
        <title>Discovery of anaerobic lithoheterotrophic haloarchaeon capable of sulfur respiration by hydrogen and formate.</title>
        <authorList>
            <person name="Sorokin D.Y."/>
            <person name="Kublanov I.V."/>
            <person name="Roman P."/>
            <person name="Sinninghe Damste J.S."/>
            <person name="Golyshin P.N."/>
            <person name="Rojo D."/>
            <person name="Ciordia S."/>
            <person name="Mena Md.C."/>
            <person name="Ferrer M."/>
            <person name="Smedile F."/>
            <person name="Messina E."/>
            <person name="La Cono V."/>
            <person name="Yakimov M.M."/>
        </authorList>
    </citation>
    <scope>NUCLEOTIDE SEQUENCE [LARGE SCALE GENOMIC DNA]</scope>
    <source>
        <strain evidence="3 4">HTSR1</strain>
    </source>
</reference>
<dbReference type="Proteomes" id="UP000185608">
    <property type="component" value="Chromosome"/>
</dbReference>
<dbReference type="STRING" id="1873524.HSR6_0226"/>
<feature type="compositionally biased region" description="Low complexity" evidence="1">
    <location>
        <begin position="774"/>
        <end position="796"/>
    </location>
</feature>
<evidence type="ECO:0008006" key="5">
    <source>
        <dbReference type="Google" id="ProtNLM"/>
    </source>
</evidence>
<protein>
    <recommendedName>
        <fullName evidence="5">Cell surface glycoprotein</fullName>
    </recommendedName>
</protein>
<evidence type="ECO:0000313" key="3">
    <source>
        <dbReference type="EMBL" id="AOW79441.1"/>
    </source>
</evidence>